<dbReference type="Gene3D" id="3.40.50.1860">
    <property type="match status" value="2"/>
</dbReference>
<proteinExistence type="predicted"/>
<keyword evidence="1" id="KW-0413">Isomerase</keyword>
<dbReference type="Proteomes" id="UP000075670">
    <property type="component" value="Unassembled WGS sequence"/>
</dbReference>
<name>A0A151AV33_9FIRM</name>
<organism evidence="1 2">
    <name type="scientific">Moorella mulderi DSM 14980</name>
    <dbReference type="NCBI Taxonomy" id="1122241"/>
    <lineage>
        <taxon>Bacteria</taxon>
        <taxon>Bacillati</taxon>
        <taxon>Bacillota</taxon>
        <taxon>Clostridia</taxon>
        <taxon>Neomoorellales</taxon>
        <taxon>Neomoorellaceae</taxon>
        <taxon>Neomoorella</taxon>
    </lineage>
</organism>
<accession>A0A151AV33</accession>
<dbReference type="RefSeq" id="WP_062285058.1">
    <property type="nucleotide sequence ID" value="NZ_LTBC01000011.1"/>
</dbReference>
<evidence type="ECO:0000313" key="2">
    <source>
        <dbReference type="Proteomes" id="UP000075670"/>
    </source>
</evidence>
<evidence type="ECO:0000313" key="1">
    <source>
        <dbReference type="EMBL" id="KYH31423.1"/>
    </source>
</evidence>
<dbReference type="OrthoDB" id="9791723at2"/>
<gene>
    <name evidence="1" type="primary">murI_2</name>
    <name evidence="1" type="ORF">MOMUL_23320</name>
</gene>
<dbReference type="Pfam" id="PF01177">
    <property type="entry name" value="Asp_Glu_race"/>
    <property type="match status" value="1"/>
</dbReference>
<sequence length="211" mass="22006">MLAVIRVLTTQDENLLNAHGRIITAKYGLPTRSYCIPDQPEGIYNEETERIAVPKIVRLARQAEEEGAKAIFISCAADPALQEVRAECKIPVIGAGSAAAAVALALGRRIGVLNLTEATPAAVAAVLGAHMVAEARPEGVKNTRNLLTPAGKEKAVKAAGELVSKGADVIVFACTGYSTIGLAGELRGRLGVRIVDAVEAGGVVARYTLQN</sequence>
<reference evidence="1 2" key="1">
    <citation type="submission" date="2016-02" db="EMBL/GenBank/DDBJ databases">
        <title>Genome sequence of Moorella mulderi DSM 14980.</title>
        <authorList>
            <person name="Poehlein A."/>
            <person name="Daniel R."/>
        </authorList>
    </citation>
    <scope>NUCLEOTIDE SEQUENCE [LARGE SCALE GENOMIC DNA]</scope>
    <source>
        <strain evidence="1 2">DSM 14980</strain>
    </source>
</reference>
<dbReference type="PATRIC" id="fig|1122241.3.peg.2485"/>
<dbReference type="InterPro" id="IPR015942">
    <property type="entry name" value="Asp/Glu/hydantoin_racemase"/>
</dbReference>
<dbReference type="AlphaFoldDB" id="A0A151AV33"/>
<protein>
    <submittedName>
        <fullName evidence="1">Glutamate racemase</fullName>
        <ecNumber evidence="1">5.1.1.3</ecNumber>
    </submittedName>
</protein>
<dbReference type="EMBL" id="LTBC01000011">
    <property type="protein sequence ID" value="KYH31423.1"/>
    <property type="molecule type" value="Genomic_DNA"/>
</dbReference>
<dbReference type="EC" id="5.1.1.3" evidence="1"/>
<keyword evidence="2" id="KW-1185">Reference proteome</keyword>
<dbReference type="GO" id="GO:0008881">
    <property type="term" value="F:glutamate racemase activity"/>
    <property type="evidence" value="ECO:0007669"/>
    <property type="project" value="UniProtKB-EC"/>
</dbReference>
<dbReference type="InterPro" id="IPR001920">
    <property type="entry name" value="Asp/Glu_race"/>
</dbReference>
<comment type="caution">
    <text evidence="1">The sequence shown here is derived from an EMBL/GenBank/DDBJ whole genome shotgun (WGS) entry which is preliminary data.</text>
</comment>